<gene>
    <name evidence="7" type="ORF">M4Z11_00620</name>
</gene>
<dbReference type="RefSeq" id="WP_249674391.1">
    <property type="nucleotide sequence ID" value="NZ_JAMCOF010000001.1"/>
</dbReference>
<evidence type="ECO:0000256" key="2">
    <source>
        <dbReference type="ARBA" id="ARBA00007165"/>
    </source>
</evidence>
<name>A0ABT0P6N3_9HYPH</name>
<dbReference type="InterPro" id="IPR045214">
    <property type="entry name" value="Surf1/Surf4"/>
</dbReference>
<organism evidence="7 8">
    <name type="scientific">Bartonella bilalgolemii</name>
    <dbReference type="NCBI Taxonomy" id="2942911"/>
    <lineage>
        <taxon>Bacteria</taxon>
        <taxon>Pseudomonadati</taxon>
        <taxon>Pseudomonadota</taxon>
        <taxon>Alphaproteobacteria</taxon>
        <taxon>Hyphomicrobiales</taxon>
        <taxon>Bartonellaceae</taxon>
        <taxon>Bartonella</taxon>
    </lineage>
</organism>
<keyword evidence="4 6" id="KW-1133">Transmembrane helix</keyword>
<protein>
    <recommendedName>
        <fullName evidence="6">SURF1-like protein</fullName>
    </recommendedName>
</protein>
<proteinExistence type="inferred from homology"/>
<feature type="transmembrane region" description="Helical" evidence="6">
    <location>
        <begin position="240"/>
        <end position="261"/>
    </location>
</feature>
<evidence type="ECO:0000256" key="4">
    <source>
        <dbReference type="ARBA" id="ARBA00022989"/>
    </source>
</evidence>
<evidence type="ECO:0000256" key="5">
    <source>
        <dbReference type="ARBA" id="ARBA00023136"/>
    </source>
</evidence>
<dbReference type="PANTHER" id="PTHR23427:SF2">
    <property type="entry name" value="SURFEIT LOCUS PROTEIN 1"/>
    <property type="match status" value="1"/>
</dbReference>
<comment type="similarity">
    <text evidence="2 6">Belongs to the SURF1 family.</text>
</comment>
<evidence type="ECO:0000313" key="8">
    <source>
        <dbReference type="Proteomes" id="UP001523003"/>
    </source>
</evidence>
<dbReference type="InterPro" id="IPR002994">
    <property type="entry name" value="Surf1/Shy1"/>
</dbReference>
<keyword evidence="6" id="KW-1003">Cell membrane</keyword>
<dbReference type="PANTHER" id="PTHR23427">
    <property type="entry name" value="SURFEIT LOCUS PROTEIN"/>
    <property type="match status" value="1"/>
</dbReference>
<evidence type="ECO:0000256" key="1">
    <source>
        <dbReference type="ARBA" id="ARBA00004370"/>
    </source>
</evidence>
<comment type="subcellular location">
    <subcellularLocation>
        <location evidence="6">Cell membrane</location>
        <topology evidence="6">Multi-pass membrane protein</topology>
    </subcellularLocation>
    <subcellularLocation>
        <location evidence="1">Membrane</location>
    </subcellularLocation>
</comment>
<reference evidence="7 8" key="1">
    <citation type="submission" date="2022-05" db="EMBL/GenBank/DDBJ databases">
        <title>Description of the Bartonella bilalgolemii sp. nov. Isolated from Apodemus uralensis (Pallas 1811).</title>
        <authorList>
            <person name="Zgheib R."/>
            <person name="Celebi B."/>
        </authorList>
    </citation>
    <scope>NUCLEOTIDE SEQUENCE [LARGE SCALE GENOMIC DNA]</scope>
    <source>
        <strain evidence="7 8">G70</strain>
    </source>
</reference>
<dbReference type="EMBL" id="JAMCOF010000001">
    <property type="protein sequence ID" value="MCL6229129.1"/>
    <property type="molecule type" value="Genomic_DNA"/>
</dbReference>
<feature type="transmembrane region" description="Helical" evidence="6">
    <location>
        <begin position="25"/>
        <end position="47"/>
    </location>
</feature>
<evidence type="ECO:0000256" key="3">
    <source>
        <dbReference type="ARBA" id="ARBA00022692"/>
    </source>
</evidence>
<evidence type="ECO:0000256" key="6">
    <source>
        <dbReference type="RuleBase" id="RU363076"/>
    </source>
</evidence>
<sequence>MLKDILIMVTMNHSKINLQRKSIRLVSVLFSILWVFLFVIFSALGVWQLQRLKWKTNLITSANQRIHLTPIKAPPYNQWPDITFNKDEYRPVTITGKLLTNKNIFVTAVTQNTTGYWVLTPLKTTDDTVTFVNRGFIPMEARHQFEQEEKNAPLDNNQAHTLDQITITGLLRMSEKNGFFPRKNKPDQNLWHTRELPAMAKKLNVSPVAPYFIDAQSQTVSQENLPIPGLTVVQFHNNHLTYAITWFILAAGVLGTSLLLLRYKN</sequence>
<dbReference type="CDD" id="cd06662">
    <property type="entry name" value="SURF1"/>
    <property type="match status" value="1"/>
</dbReference>
<keyword evidence="3 6" id="KW-0812">Transmembrane</keyword>
<dbReference type="Pfam" id="PF02104">
    <property type="entry name" value="SURF1"/>
    <property type="match status" value="1"/>
</dbReference>
<dbReference type="PROSITE" id="PS50895">
    <property type="entry name" value="SURF1"/>
    <property type="match status" value="1"/>
</dbReference>
<evidence type="ECO:0000313" key="7">
    <source>
        <dbReference type="EMBL" id="MCL6229129.1"/>
    </source>
</evidence>
<accession>A0ABT0P6N3</accession>
<dbReference type="Proteomes" id="UP001523003">
    <property type="component" value="Unassembled WGS sequence"/>
</dbReference>
<keyword evidence="5 6" id="KW-0472">Membrane</keyword>
<comment type="caution">
    <text evidence="7">The sequence shown here is derived from an EMBL/GenBank/DDBJ whole genome shotgun (WGS) entry which is preliminary data.</text>
</comment>
<keyword evidence="8" id="KW-1185">Reference proteome</keyword>